<feature type="domain" description="Zinc finger PHD-type" evidence="6">
    <location>
        <begin position="366"/>
        <end position="432"/>
    </location>
</feature>
<evidence type="ECO:0000256" key="1">
    <source>
        <dbReference type="ARBA" id="ARBA00022723"/>
    </source>
</evidence>
<organism evidence="7 8">
    <name type="scientific">Dorcoceras hygrometricum</name>
    <dbReference type="NCBI Taxonomy" id="472368"/>
    <lineage>
        <taxon>Eukaryota</taxon>
        <taxon>Viridiplantae</taxon>
        <taxon>Streptophyta</taxon>
        <taxon>Embryophyta</taxon>
        <taxon>Tracheophyta</taxon>
        <taxon>Spermatophyta</taxon>
        <taxon>Magnoliopsida</taxon>
        <taxon>eudicotyledons</taxon>
        <taxon>Gunneridae</taxon>
        <taxon>Pentapetalae</taxon>
        <taxon>asterids</taxon>
        <taxon>lamiids</taxon>
        <taxon>Lamiales</taxon>
        <taxon>Gesneriaceae</taxon>
        <taxon>Didymocarpoideae</taxon>
        <taxon>Trichosporeae</taxon>
        <taxon>Loxocarpinae</taxon>
        <taxon>Dorcoceras</taxon>
    </lineage>
</organism>
<dbReference type="SUPFAM" id="SSF57889">
    <property type="entry name" value="Cysteine-rich domain"/>
    <property type="match status" value="2"/>
</dbReference>
<keyword evidence="1" id="KW-0479">Metal-binding</keyword>
<reference evidence="7 8" key="1">
    <citation type="journal article" date="2015" name="Proc. Natl. Acad. Sci. U.S.A.">
        <title>The resurrection genome of Boea hygrometrica: A blueprint for survival of dehydration.</title>
        <authorList>
            <person name="Xiao L."/>
            <person name="Yang G."/>
            <person name="Zhang L."/>
            <person name="Yang X."/>
            <person name="Zhao S."/>
            <person name="Ji Z."/>
            <person name="Zhou Q."/>
            <person name="Hu M."/>
            <person name="Wang Y."/>
            <person name="Chen M."/>
            <person name="Xu Y."/>
            <person name="Jin H."/>
            <person name="Xiao X."/>
            <person name="Hu G."/>
            <person name="Bao F."/>
            <person name="Hu Y."/>
            <person name="Wan P."/>
            <person name="Li L."/>
            <person name="Deng X."/>
            <person name="Kuang T."/>
            <person name="Xiang C."/>
            <person name="Zhu J.K."/>
            <person name="Oliver M.J."/>
            <person name="He Y."/>
        </authorList>
    </citation>
    <scope>NUCLEOTIDE SEQUENCE [LARGE SCALE GENOMIC DNA]</scope>
    <source>
        <strain evidence="8">cv. XS01</strain>
    </source>
</reference>
<dbReference type="InterPro" id="IPR004146">
    <property type="entry name" value="DC1"/>
</dbReference>
<dbReference type="InterPro" id="IPR001965">
    <property type="entry name" value="Znf_PHD"/>
</dbReference>
<feature type="compositionally biased region" description="Polar residues" evidence="5">
    <location>
        <begin position="131"/>
        <end position="160"/>
    </location>
</feature>
<evidence type="ECO:0000313" key="8">
    <source>
        <dbReference type="Proteomes" id="UP000250235"/>
    </source>
</evidence>
<dbReference type="InterPro" id="IPR046349">
    <property type="entry name" value="C1-like_sf"/>
</dbReference>
<evidence type="ECO:0000256" key="5">
    <source>
        <dbReference type="SAM" id="MobiDB-lite"/>
    </source>
</evidence>
<feature type="region of interest" description="Disordered" evidence="5">
    <location>
        <begin position="112"/>
        <end position="286"/>
    </location>
</feature>
<name>A0A2Z7AWA6_9LAMI</name>
<dbReference type="PANTHER" id="PTHR46288:SF27">
    <property type="entry name" value="CYSTEINE_HISTIDINE-RICH C1 DOMAIN FAMILY PROTEIN"/>
    <property type="match status" value="1"/>
</dbReference>
<evidence type="ECO:0000313" key="7">
    <source>
        <dbReference type="EMBL" id="KZV23617.1"/>
    </source>
</evidence>
<protein>
    <recommendedName>
        <fullName evidence="6">Zinc finger PHD-type domain-containing protein</fullName>
    </recommendedName>
</protein>
<keyword evidence="8" id="KW-1185">Reference proteome</keyword>
<dbReference type="EMBL" id="KV013429">
    <property type="protein sequence ID" value="KZV23617.1"/>
    <property type="molecule type" value="Genomic_DNA"/>
</dbReference>
<accession>A0A2Z7AWA6</accession>
<dbReference type="PRINTS" id="PR01217">
    <property type="entry name" value="PRICHEXTENSN"/>
</dbReference>
<dbReference type="AlphaFoldDB" id="A0A2Z7AWA6"/>
<feature type="compositionally biased region" description="Pro residues" evidence="5">
    <location>
        <begin position="195"/>
        <end position="219"/>
    </location>
</feature>
<feature type="compositionally biased region" description="Pro residues" evidence="5">
    <location>
        <begin position="226"/>
        <end position="237"/>
    </location>
</feature>
<dbReference type="SMART" id="SM00249">
    <property type="entry name" value="PHD"/>
    <property type="match status" value="2"/>
</dbReference>
<dbReference type="OrthoDB" id="1751421at2759"/>
<keyword evidence="2" id="KW-0677">Repeat</keyword>
<feature type="compositionally biased region" description="Pro residues" evidence="5">
    <location>
        <begin position="261"/>
        <end position="273"/>
    </location>
</feature>
<evidence type="ECO:0000256" key="2">
    <source>
        <dbReference type="ARBA" id="ARBA00022737"/>
    </source>
</evidence>
<evidence type="ECO:0000256" key="4">
    <source>
        <dbReference type="ARBA" id="ARBA00022833"/>
    </source>
</evidence>
<proteinExistence type="predicted"/>
<gene>
    <name evidence="7" type="ORF">F511_24026</name>
</gene>
<dbReference type="Pfam" id="PF03107">
    <property type="entry name" value="C1_2"/>
    <property type="match status" value="5"/>
</dbReference>
<sequence>MEFKHFSHTHSLVFHQVQHGSQVQCSGCKTAGTGNVYACWQCSYFLHEHCYRATRSLRNSTHPVHPLTLMPYPTYPSNTFICNSCHIPGNGFSYGCAECDFDLHIHCANNSNSTSQPGVATSNPIYPPIQTPYSNYNPPHNPGFSQPQGANTYPPIQSNPFPIYPNPNPTVPNNGSPNYPPQNPMYPPALSSPLPGYPQPNPPPVQDSPLPGYPQPSPPQTSFNQPSPPPPALPIYTPPLTTITATPPPQPPQQTYTPPVSSSPPPPPPPAPQPTANATPSKQSSLIKHFSHPHILQPMELEKKKAKVCSACECELSGSAYCCTEANCTFNLHKACFDSPVEVRHKCHLDHPLTLLTAPPYKDGFTCNACLKDGKAFAYHCATCSYDLHIDCITWPETVTRQDHKHPLSLYYSSPAGGNSNQEVVFMCDVCKNPVHEMAWVYYCRECDYGTHLECVASGMQPNLTVGGQTDEELLRETELKFAVLQLLLNGGLTVVPGK</sequence>
<dbReference type="Proteomes" id="UP000250235">
    <property type="component" value="Unassembled WGS sequence"/>
</dbReference>
<keyword evidence="4" id="KW-0862">Zinc</keyword>
<feature type="domain" description="Zinc finger PHD-type" evidence="6">
    <location>
        <begin position="24"/>
        <end position="86"/>
    </location>
</feature>
<keyword evidence="3" id="KW-0863">Zinc-finger</keyword>
<evidence type="ECO:0000259" key="6">
    <source>
        <dbReference type="SMART" id="SM00249"/>
    </source>
</evidence>
<evidence type="ECO:0000256" key="3">
    <source>
        <dbReference type="ARBA" id="ARBA00022771"/>
    </source>
</evidence>
<feature type="compositionally biased region" description="Pro residues" evidence="5">
    <location>
        <begin position="178"/>
        <end position="187"/>
    </location>
</feature>
<dbReference type="GO" id="GO:0008270">
    <property type="term" value="F:zinc ion binding"/>
    <property type="evidence" value="ECO:0007669"/>
    <property type="project" value="UniProtKB-KW"/>
</dbReference>
<feature type="compositionally biased region" description="Polar residues" evidence="5">
    <location>
        <begin position="112"/>
        <end position="124"/>
    </location>
</feature>
<dbReference type="PANTHER" id="PTHR46288">
    <property type="entry name" value="PHORBOL-ESTER/DAG-TYPE DOMAIN-CONTAINING PROTEIN"/>
    <property type="match status" value="1"/>
</dbReference>